<proteinExistence type="predicted"/>
<name>A0A7T8K9Y0_CALRO</name>
<evidence type="ECO:0000313" key="2">
    <source>
        <dbReference type="Proteomes" id="UP000595437"/>
    </source>
</evidence>
<evidence type="ECO:0000313" key="1">
    <source>
        <dbReference type="EMBL" id="QQP50080.1"/>
    </source>
</evidence>
<keyword evidence="2" id="KW-1185">Reference proteome</keyword>
<sequence length="49" mass="5285">MVPPINATKHPQGAMMLGVVASDGKSMPPYGSLLASRWEPMSIWTSSRL</sequence>
<dbReference type="AlphaFoldDB" id="A0A7T8K9Y0"/>
<organism evidence="1 2">
    <name type="scientific">Caligus rogercresseyi</name>
    <name type="common">Sea louse</name>
    <dbReference type="NCBI Taxonomy" id="217165"/>
    <lineage>
        <taxon>Eukaryota</taxon>
        <taxon>Metazoa</taxon>
        <taxon>Ecdysozoa</taxon>
        <taxon>Arthropoda</taxon>
        <taxon>Crustacea</taxon>
        <taxon>Multicrustacea</taxon>
        <taxon>Hexanauplia</taxon>
        <taxon>Copepoda</taxon>
        <taxon>Siphonostomatoida</taxon>
        <taxon>Caligidae</taxon>
        <taxon>Caligus</taxon>
    </lineage>
</organism>
<gene>
    <name evidence="1" type="ORF">FKW44_010961</name>
</gene>
<dbReference type="Proteomes" id="UP000595437">
    <property type="component" value="Chromosome 7"/>
</dbReference>
<reference evidence="2" key="1">
    <citation type="submission" date="2021-01" db="EMBL/GenBank/DDBJ databases">
        <title>Caligus Genome Assembly.</title>
        <authorList>
            <person name="Gallardo-Escarate C."/>
        </authorList>
    </citation>
    <scope>NUCLEOTIDE SEQUENCE [LARGE SCALE GENOMIC DNA]</scope>
</reference>
<accession>A0A7T8K9Y0</accession>
<protein>
    <submittedName>
        <fullName evidence="1">Uncharacterized protein</fullName>
    </submittedName>
</protein>
<dbReference type="EMBL" id="CP045896">
    <property type="protein sequence ID" value="QQP50080.1"/>
    <property type="molecule type" value="Genomic_DNA"/>
</dbReference>